<evidence type="ECO:0000313" key="2">
    <source>
        <dbReference type="EMBL" id="ADY73306.1"/>
    </source>
</evidence>
<sequence>MGRIRSFLLVLFFIVFSQQGMSQTVCIVDSYQIKETRQVVSFIEKKLENFVEIPFSEFKKRKLKECSSLILLGTPAVAKALKENIKKRIVYSFVLFPEALNLEKKQNFFGIRIIPLPQKTVEFFFNYTKLKKEKVALLVSDKTYEIAKNYIKRDSILKLVRLKKDYFSLEYKLLKYRYIFIFPDPYILKVLTLLKLLNFAKENKKVLITNLPDLGNYGINFIYAVDLKELSKKILDLLESNSSERILPCPAKVKRWSP</sequence>
<evidence type="ECO:0000313" key="3">
    <source>
        <dbReference type="Proteomes" id="UP000007102"/>
    </source>
</evidence>
<dbReference type="AlphaFoldDB" id="F0S384"/>
<dbReference type="HOGENOM" id="CLU_1081555_0_0_0"/>
<dbReference type="STRING" id="868864.Dester_0656"/>
<keyword evidence="1" id="KW-0732">Signal</keyword>
<dbReference type="KEGG" id="dte:Dester_0656"/>
<proteinExistence type="predicted"/>
<keyword evidence="3" id="KW-1185">Reference proteome</keyword>
<evidence type="ECO:0000256" key="1">
    <source>
        <dbReference type="SAM" id="SignalP"/>
    </source>
</evidence>
<feature type="chain" id="PRO_5003255850" evidence="1">
    <location>
        <begin position="23"/>
        <end position="258"/>
    </location>
</feature>
<protein>
    <submittedName>
        <fullName evidence="2">Uncharacterized protein</fullName>
    </submittedName>
</protein>
<organism evidence="2 3">
    <name type="scientific">Desulfurobacterium thermolithotrophum (strain DSM 11699 / BSA)</name>
    <dbReference type="NCBI Taxonomy" id="868864"/>
    <lineage>
        <taxon>Bacteria</taxon>
        <taxon>Pseudomonadati</taxon>
        <taxon>Aquificota</taxon>
        <taxon>Aquificia</taxon>
        <taxon>Desulfurobacteriales</taxon>
        <taxon>Desulfurobacteriaceae</taxon>
        <taxon>Desulfurobacterium</taxon>
    </lineage>
</organism>
<dbReference type="OrthoDB" id="14512at2"/>
<reference evidence="2 3" key="1">
    <citation type="journal article" date="2011" name="Stand. Genomic Sci.">
        <title>Complete genome sequence of the thermophilic sulfur-reducer Desulfurobacterium thermolithotrophum type strain (BSA(T)) from a deep-sea hydrothermal vent.</title>
        <authorList>
            <person name="Goker M."/>
            <person name="Daligault H."/>
            <person name="Mwirichia R."/>
            <person name="Lapidus A."/>
            <person name="Lucas S."/>
            <person name="Deshpande S."/>
            <person name="Pagani I."/>
            <person name="Tapia R."/>
            <person name="Cheng J.F."/>
            <person name="Goodwin L."/>
            <person name="Pitluck S."/>
            <person name="Liolios K."/>
            <person name="Ivanova N."/>
            <person name="Mavromatis K."/>
            <person name="Mikhailova N."/>
            <person name="Pati A."/>
            <person name="Chen A."/>
            <person name="Palaniappan K."/>
            <person name="Han C."/>
            <person name="Land M."/>
            <person name="Hauser L."/>
            <person name="Pan C."/>
            <person name="Brambilla E.M."/>
            <person name="Rohde M."/>
            <person name="Spring S."/>
            <person name="Sikorski J."/>
            <person name="Wirth R."/>
            <person name="Detter J.C."/>
            <person name="Woyke T."/>
            <person name="Bristow J."/>
            <person name="Eisen J.A."/>
            <person name="Markowitz V."/>
            <person name="Hugenholtz P."/>
            <person name="Kyrpides N.C."/>
            <person name="Klenk H.P."/>
        </authorList>
    </citation>
    <scope>NUCLEOTIDE SEQUENCE [LARGE SCALE GENOMIC DNA]</scope>
    <source>
        <strain evidence="3">DSM 11699 / BSA</strain>
    </source>
</reference>
<accession>F0S384</accession>
<name>F0S384_DESTD</name>
<dbReference type="InParanoid" id="F0S384"/>
<reference evidence="3" key="2">
    <citation type="submission" date="2011-02" db="EMBL/GenBank/DDBJ databases">
        <title>The complete genome of Desulfurobacterium thermolithotrophum DSM 11699.</title>
        <authorList>
            <consortium name="US DOE Joint Genome Institute (JGI-PGF)"/>
            <person name="Lucas S."/>
            <person name="Copeland A."/>
            <person name="Lapidus A."/>
            <person name="Bruce D."/>
            <person name="Goodwin L."/>
            <person name="Pitluck S."/>
            <person name="Kyrpides N."/>
            <person name="Mavromatis K."/>
            <person name="Pagani I."/>
            <person name="Ivanova N."/>
            <person name="Mikhailova N."/>
            <person name="Daligault H."/>
            <person name="Detter J.C."/>
            <person name="Tapia R."/>
            <person name="Han C."/>
            <person name="Land M."/>
            <person name="Hauser L."/>
            <person name="Markowitz V."/>
            <person name="Cheng J.-F."/>
            <person name="Hugenholtz P."/>
            <person name="Woyke T."/>
            <person name="Wu D."/>
            <person name="Spring S."/>
            <person name="Brambilla E."/>
            <person name="Klenk H.-P."/>
            <person name="Eisen J.A."/>
        </authorList>
    </citation>
    <scope>NUCLEOTIDE SEQUENCE [LARGE SCALE GENOMIC DNA]</scope>
    <source>
        <strain evidence="3">DSM 11699 / BSA</strain>
    </source>
</reference>
<dbReference type="RefSeq" id="WP_013638263.1">
    <property type="nucleotide sequence ID" value="NC_015185.1"/>
</dbReference>
<dbReference type="Proteomes" id="UP000007102">
    <property type="component" value="Chromosome"/>
</dbReference>
<dbReference type="eggNOG" id="ENOG5033XY8">
    <property type="taxonomic scope" value="Bacteria"/>
</dbReference>
<feature type="signal peptide" evidence="1">
    <location>
        <begin position="1"/>
        <end position="22"/>
    </location>
</feature>
<gene>
    <name evidence="2" type="ordered locus">Dester_0656</name>
</gene>
<dbReference type="EMBL" id="CP002543">
    <property type="protein sequence ID" value="ADY73306.1"/>
    <property type="molecule type" value="Genomic_DNA"/>
</dbReference>